<dbReference type="Proteomes" id="UP000032405">
    <property type="component" value="Segment"/>
</dbReference>
<dbReference type="Pfam" id="PF16075">
    <property type="entry name" value="DUF4815"/>
    <property type="match status" value="3"/>
</dbReference>
<dbReference type="GeneID" id="24366756"/>
<sequence length="1640" mass="181271">MIGAYFFLFLGWLYTKYLYNGTYRWSIKMQSTNLNRRPYWDDWNPGKRFSRILFRPMPIKVQTRELNQMQTILQDQIEKLGNHLFKDGSMVIPGGLTITNAAVSLKFTLAGGTEFTDLEGISELYVLGKDNNAKARVLSLERDLSAPDTMLAILEMTEAGNADGFHVNDNLYFQTYDVNDNFIRIGYGIAAAVTGSIVARMTKGVYFIRGMFLDVDDATLIVDKTSNITSHRIGFKVTETIVTETEDESLYSNAQGTINSKAPGAHRLRIDLVLSRFDYDAVVEDFVELAKVRDGKIQSMVTQSTYNILEDTLAQRTYETNGDYNVSTHQIDIREHLKVNNNGGVFNAADGGDESKFVSVMKPGISYVRGRRIENVGEELVIVDKARDTDVLNNTPVAVATGNYLVTKNSKGVPVISRTVRYKLLNASGVTQATALCISAERNSTEFRLYMRDLVVTGDASTITKVSYEESGITMFSAELESNQFNQSSMIDLIFSLPVFGVKTLAPTGSVDINYTVLRTYKVTLDNSGAGSISAPLGYSFSPEFSLYSAAKSDGSEAQFDISGSLSLTGSPVGSALQISLGSGNANQSINLLALMIRTTATIKTKTITETTEIVTFTSQTSRPLANHDGWKLVSVKNDTGADVTSSFVLDGGQRDAGYYKSNLLSSAGAISGTYTVVYQYFAHSSGDFFSADSYTSMDYKDIPNYTSSTSGAVYGLADSLDFRPKITNGTSDTDMVRPNTAVILDTEYYLPRIDAIYLADNGVFGVARGISSNNLASPAIPANAMRLYELLIPPYTPNIDDIQIRTIDNRRYTMRDIGKLETRISNVEYYTSLSQLESSAMTQQVFDPITGNPRFKNGIAADPFKDFRLIDDLSEDWMGSIDTENGRLRPFVQQNVVDMTPVGWNKVMDGMVVCNYTPEISVNQEYATTTINVNPYAVFNWEGFLKINPTTDYWFENYYVAPRIINETINTRGTVQEGSVYGTWRTVSVSDRVWEPHGAGGVWWGYRYRTTVSARDVTTYTYTDKTTTTMTGEQIVETQVIPYMREIDISFDASGLRPFTRMYAFFSGRDVNLYCKPNGGNFGDPITTDANGAVKGVFRVPQNDTIKFNTGDNVFRLTDSPVDSKSADDTLTNAEIVHKSFGKKQGIQKTFVNTRVLGYTASTRTETSTSEVVVDQWRDPIAQSFMVATKIGGEYIEGVEVFFSTKSRDVPITLEIREMENGLPSHTVITRKTLNPSEVAISTDSSGGTKFTFDYPVYLQASTEFAIVLLANTQDYNAYIAEMGKKNLLSNEYIAKQPYTGVFFTSSNGSTWSPNQMADMKFRIYRCNFAAGQNVVTFDPKLGPKQRPLGLNTLNCVSGSSVVTVFAPGHGLVAGNNVTLSELTGGCGFTPEQLNKTFTVTDASYTSFKIDVGTAADSNGQIGGDNASFLGNYLVDMFYASVTNSALEGSILKLEYRYRDATSNSMSDWAEFETDTDVALPTEGIYRQVGDFQIRATMTRSENNVYTAPMIDGDDLSVIFNSYGVDPFEDVFKYVTKDIGFDNPCSTVKLFFGAMLPSQSSMKVQVKLLRAGQEMDSVDWEDVTPTSPLVNDGSTFFEYEYDKTVASNNPFVGLKVRALVRGNRVAPPSFKDFRLIALA</sequence>
<organism evidence="2 3">
    <name type="scientific">Salmonella phage Det7</name>
    <dbReference type="NCBI Taxonomy" id="454798"/>
    <lineage>
        <taxon>Viruses</taxon>
        <taxon>Duplodnaviria</taxon>
        <taxon>Heunggongvirae</taxon>
        <taxon>Uroviricota</taxon>
        <taxon>Caudoviricetes</taxon>
        <taxon>Pantevenvirales</taxon>
        <taxon>Ackermannviridae</taxon>
        <taxon>Cvivirinae</taxon>
        <taxon>Kuttervirus</taxon>
        <taxon>Kuttervirus Det7</taxon>
    </lineage>
</organism>
<proteinExistence type="predicted"/>
<dbReference type="InterPro" id="IPR023366">
    <property type="entry name" value="ATP_synth_asu-like_sf"/>
</dbReference>
<feature type="domain" description="DUF4815" evidence="1">
    <location>
        <begin position="38"/>
        <end position="99"/>
    </location>
</feature>
<evidence type="ECO:0000313" key="3">
    <source>
        <dbReference type="Proteomes" id="UP000032405"/>
    </source>
</evidence>
<dbReference type="Gene3D" id="2.40.30.20">
    <property type="match status" value="1"/>
</dbReference>
<dbReference type="KEGG" id="vg:24366756"/>
<name>A0A0C5PI79_9CAUD</name>
<protein>
    <recommendedName>
        <fullName evidence="1">DUF4815 domain-containing protein</fullName>
    </recommendedName>
</protein>
<dbReference type="RefSeq" id="YP_009140382.1">
    <property type="nucleotide sequence ID" value="NC_027119.1"/>
</dbReference>
<feature type="domain" description="DUF4815" evidence="1">
    <location>
        <begin position="673"/>
        <end position="958"/>
    </location>
</feature>
<dbReference type="EMBL" id="KP797973">
    <property type="protein sequence ID" value="AJQ21024.1"/>
    <property type="molecule type" value="Genomic_DNA"/>
</dbReference>
<feature type="domain" description="DUF4815" evidence="1">
    <location>
        <begin position="195"/>
        <end position="399"/>
    </location>
</feature>
<accession>A0A0C5PI79</accession>
<dbReference type="InterPro" id="IPR032096">
    <property type="entry name" value="DUF4815"/>
</dbReference>
<evidence type="ECO:0000313" key="2">
    <source>
        <dbReference type="EMBL" id="AJQ21024.1"/>
    </source>
</evidence>
<keyword evidence="3" id="KW-1185">Reference proteome</keyword>
<gene>
    <name evidence="2" type="primary">210</name>
    <name evidence="2" type="ORF">DET7_210</name>
</gene>
<reference evidence="2 3" key="1">
    <citation type="journal article" date="2015" name="Genome Announc.">
        <title>Genome Sequence of Salmonella enterica Phage Det7.</title>
        <authorList>
            <person name="Casjens S.R."/>
            <person name="Jacobs-Sera D."/>
            <person name="Hatfull G.F."/>
            <person name="Hendrix R.W."/>
        </authorList>
    </citation>
    <scope>NUCLEOTIDE SEQUENCE [LARGE SCALE GENOMIC DNA]</scope>
</reference>
<evidence type="ECO:0000259" key="1">
    <source>
        <dbReference type="Pfam" id="PF16075"/>
    </source>
</evidence>